<proteinExistence type="predicted"/>
<name>A0A8X8BAA3_BRACI</name>
<comment type="caution">
    <text evidence="1">The sequence shown here is derived from an EMBL/GenBank/DDBJ whole genome shotgun (WGS) entry which is preliminary data.</text>
</comment>
<reference evidence="1 2" key="1">
    <citation type="submission" date="2020-02" db="EMBL/GenBank/DDBJ databases">
        <authorList>
            <person name="Ma Q."/>
            <person name="Huang Y."/>
            <person name="Song X."/>
            <person name="Pei D."/>
        </authorList>
    </citation>
    <scope>NUCLEOTIDE SEQUENCE [LARGE SCALE GENOMIC DNA]</scope>
    <source>
        <strain evidence="1">Sxm20200214</strain>
        <tissue evidence="1">Leaf</tissue>
    </source>
</reference>
<evidence type="ECO:0000313" key="1">
    <source>
        <dbReference type="EMBL" id="KAG2327128.1"/>
    </source>
</evidence>
<keyword evidence="2" id="KW-1185">Reference proteome</keyword>
<organism evidence="1 2">
    <name type="scientific">Brassica carinata</name>
    <name type="common">Ethiopian mustard</name>
    <name type="synonym">Abyssinian cabbage</name>
    <dbReference type="NCBI Taxonomy" id="52824"/>
    <lineage>
        <taxon>Eukaryota</taxon>
        <taxon>Viridiplantae</taxon>
        <taxon>Streptophyta</taxon>
        <taxon>Embryophyta</taxon>
        <taxon>Tracheophyta</taxon>
        <taxon>Spermatophyta</taxon>
        <taxon>Magnoliopsida</taxon>
        <taxon>eudicotyledons</taxon>
        <taxon>Gunneridae</taxon>
        <taxon>Pentapetalae</taxon>
        <taxon>rosids</taxon>
        <taxon>malvids</taxon>
        <taxon>Brassicales</taxon>
        <taxon>Brassicaceae</taxon>
        <taxon>Brassiceae</taxon>
        <taxon>Brassica</taxon>
    </lineage>
</organism>
<dbReference type="AlphaFoldDB" id="A0A8X8BAA3"/>
<dbReference type="OrthoDB" id="8119704at2759"/>
<sequence length="88" mass="10268">MMTGDPSKDKICVEWGSPLVHFTLLWVRNLVEATTLTWDNELYWKLENAIEALQETMHQDCSVVMRLRRESLRVYVLSKNHVPTKGAH</sequence>
<dbReference type="Proteomes" id="UP000886595">
    <property type="component" value="Unassembled WGS sequence"/>
</dbReference>
<gene>
    <name evidence="1" type="ORF">Bca52824_009856</name>
</gene>
<dbReference type="EMBL" id="JAAMPC010000002">
    <property type="protein sequence ID" value="KAG2327128.1"/>
    <property type="molecule type" value="Genomic_DNA"/>
</dbReference>
<protein>
    <submittedName>
        <fullName evidence="1">Uncharacterized protein</fullName>
    </submittedName>
</protein>
<evidence type="ECO:0000313" key="2">
    <source>
        <dbReference type="Proteomes" id="UP000886595"/>
    </source>
</evidence>
<accession>A0A8X8BAA3</accession>